<proteinExistence type="predicted"/>
<comment type="caution">
    <text evidence="2">The sequence shown here is derived from an EMBL/GenBank/DDBJ whole genome shotgun (WGS) entry which is preliminary data.</text>
</comment>
<reference evidence="2" key="1">
    <citation type="journal article" name="BMC Genomics">
        <title>Long-read sequencing and de novo genome assembly of marine medaka (Oryzias melastigma).</title>
        <authorList>
            <person name="Liang P."/>
            <person name="Saqib H.S.A."/>
            <person name="Ni X."/>
            <person name="Shen Y."/>
        </authorList>
    </citation>
    <scope>NUCLEOTIDE SEQUENCE</scope>
    <source>
        <strain evidence="2">Bigg-433</strain>
    </source>
</reference>
<dbReference type="Proteomes" id="UP000646548">
    <property type="component" value="Unassembled WGS sequence"/>
</dbReference>
<protein>
    <submittedName>
        <fullName evidence="2">Uncharacterized protein</fullName>
    </submittedName>
</protein>
<feature type="region of interest" description="Disordered" evidence="1">
    <location>
        <begin position="1"/>
        <end position="23"/>
    </location>
</feature>
<evidence type="ECO:0000256" key="1">
    <source>
        <dbReference type="SAM" id="MobiDB-lite"/>
    </source>
</evidence>
<name>A0A834F1V2_ORYME</name>
<dbReference type="AlphaFoldDB" id="A0A834F1V2"/>
<sequence>MQLKTRRRAGGSTKDVFSRDARNEPLLAPAAAAEAQLLEPHRCVRRTRIPAPPPHPGGRRSAKEEFYY</sequence>
<dbReference type="EMBL" id="WKFB01001145">
    <property type="protein sequence ID" value="KAF6715202.1"/>
    <property type="molecule type" value="Genomic_DNA"/>
</dbReference>
<evidence type="ECO:0000313" key="3">
    <source>
        <dbReference type="Proteomes" id="UP000646548"/>
    </source>
</evidence>
<feature type="region of interest" description="Disordered" evidence="1">
    <location>
        <begin position="44"/>
        <end position="68"/>
    </location>
</feature>
<accession>A0A834F1V2</accession>
<organism evidence="2 3">
    <name type="scientific">Oryzias melastigma</name>
    <name type="common">Marine medaka</name>
    <dbReference type="NCBI Taxonomy" id="30732"/>
    <lineage>
        <taxon>Eukaryota</taxon>
        <taxon>Metazoa</taxon>
        <taxon>Chordata</taxon>
        <taxon>Craniata</taxon>
        <taxon>Vertebrata</taxon>
        <taxon>Euteleostomi</taxon>
        <taxon>Actinopterygii</taxon>
        <taxon>Neopterygii</taxon>
        <taxon>Teleostei</taxon>
        <taxon>Neoteleostei</taxon>
        <taxon>Acanthomorphata</taxon>
        <taxon>Ovalentaria</taxon>
        <taxon>Atherinomorphae</taxon>
        <taxon>Beloniformes</taxon>
        <taxon>Adrianichthyidae</taxon>
        <taxon>Oryziinae</taxon>
        <taxon>Oryzias</taxon>
    </lineage>
</organism>
<evidence type="ECO:0000313" key="2">
    <source>
        <dbReference type="EMBL" id="KAF6715202.1"/>
    </source>
</evidence>
<gene>
    <name evidence="2" type="ORF">FQA47_013233</name>
</gene>